<evidence type="ECO:0000313" key="2">
    <source>
        <dbReference type="EMBL" id="MCP3056143.1"/>
    </source>
</evidence>
<feature type="compositionally biased region" description="Basic and acidic residues" evidence="1">
    <location>
        <begin position="26"/>
        <end position="44"/>
    </location>
</feature>
<dbReference type="Proteomes" id="UP001155220">
    <property type="component" value="Unassembled WGS sequence"/>
</dbReference>
<gene>
    <name evidence="2" type="ORF">MJ956_13455</name>
</gene>
<dbReference type="AlphaFoldDB" id="A0A9X2H9A4"/>
<evidence type="ECO:0000313" key="3">
    <source>
        <dbReference type="Proteomes" id="UP001155220"/>
    </source>
</evidence>
<reference evidence="2" key="1">
    <citation type="submission" date="2022-03" db="EMBL/GenBank/DDBJ databases">
        <title>Aurantimonas Liuensis sp. Nov., isolated from the hadal seawater of the Mariana Trench.</title>
        <authorList>
            <person name="Liu R."/>
        </authorList>
    </citation>
    <scope>NUCLEOTIDE SEQUENCE</scope>
    <source>
        <strain evidence="2">LRZ36</strain>
    </source>
</reference>
<dbReference type="RefSeq" id="WP_253964958.1">
    <property type="nucleotide sequence ID" value="NZ_JALHBS010000081.1"/>
</dbReference>
<organism evidence="2 3">
    <name type="scientific">Aurantimonas marianensis</name>
    <dbReference type="NCBI Taxonomy" id="2920428"/>
    <lineage>
        <taxon>Bacteria</taxon>
        <taxon>Pseudomonadati</taxon>
        <taxon>Pseudomonadota</taxon>
        <taxon>Alphaproteobacteria</taxon>
        <taxon>Hyphomicrobiales</taxon>
        <taxon>Aurantimonadaceae</taxon>
        <taxon>Aurantimonas</taxon>
    </lineage>
</organism>
<dbReference type="EMBL" id="JALHBS010000081">
    <property type="protein sequence ID" value="MCP3056143.1"/>
    <property type="molecule type" value="Genomic_DNA"/>
</dbReference>
<sequence length="97" mass="10079">MPDLDTDPAMMREQQDRDTPQALDGGLREHSDSDDASRADREAAKAGPDGTPASVSASGREDGQEAANGGAGLVAMRNAVLTRSMGLVRKGRSLLGN</sequence>
<name>A0A9X2H9A4_9HYPH</name>
<feature type="region of interest" description="Disordered" evidence="1">
    <location>
        <begin position="1"/>
        <end position="70"/>
    </location>
</feature>
<protein>
    <submittedName>
        <fullName evidence="2">Uncharacterized protein</fullName>
    </submittedName>
</protein>
<comment type="caution">
    <text evidence="2">The sequence shown here is derived from an EMBL/GenBank/DDBJ whole genome shotgun (WGS) entry which is preliminary data.</text>
</comment>
<accession>A0A9X2H9A4</accession>
<evidence type="ECO:0000256" key="1">
    <source>
        <dbReference type="SAM" id="MobiDB-lite"/>
    </source>
</evidence>
<proteinExistence type="predicted"/>
<keyword evidence="3" id="KW-1185">Reference proteome</keyword>